<comment type="function">
    <text evidence="1 13">Required for nuclear membrane fusion during karyogamy.</text>
</comment>
<comment type="similarity">
    <text evidence="2 13">Belongs to the KAR5 family.</text>
</comment>
<organism evidence="15 16">
    <name type="scientific">Kluyveromyces marxianus</name>
    <name type="common">Yeast</name>
    <name type="synonym">Candida kefyr</name>
    <dbReference type="NCBI Taxonomy" id="4911"/>
    <lineage>
        <taxon>Eukaryota</taxon>
        <taxon>Fungi</taxon>
        <taxon>Dikarya</taxon>
        <taxon>Ascomycota</taxon>
        <taxon>Saccharomycotina</taxon>
        <taxon>Saccharomycetes</taxon>
        <taxon>Saccharomycetales</taxon>
        <taxon>Saccharomycetaceae</taxon>
        <taxon>Kluyveromyces</taxon>
    </lineage>
</organism>
<evidence type="ECO:0000256" key="7">
    <source>
        <dbReference type="ARBA" id="ARBA00022824"/>
    </source>
</evidence>
<keyword evidence="7 13" id="KW-0256">Endoplasmic reticulum</keyword>
<evidence type="ECO:0000256" key="11">
    <source>
        <dbReference type="ARBA" id="ARBA00023242"/>
    </source>
</evidence>
<reference evidence="15 16" key="2">
    <citation type="submission" date="2019-11" db="EMBL/GenBank/DDBJ databases">
        <authorList>
            <person name="Lu H."/>
        </authorList>
    </citation>
    <scope>NUCLEOTIDE SEQUENCE [LARGE SCALE GENOMIC DNA]</scope>
    <source>
        <strain evidence="15 16">FIM1</strain>
    </source>
</reference>
<evidence type="ECO:0000256" key="5">
    <source>
        <dbReference type="ARBA" id="ARBA00022692"/>
    </source>
</evidence>
<evidence type="ECO:0000256" key="9">
    <source>
        <dbReference type="ARBA" id="ARBA00023136"/>
    </source>
</evidence>
<sequence>MHFLINILIIQLFPFVSAQLVAQISQLRQDAITYPHISAISQQYIQNKFPIKSQSNCLRDALKPFLEICMVHGVESVETELRVKTAIQLSVCEFEASGLTSYPPECSGILHDDSSGSSDTGIDVVQCVAELESSPQWWTTYSGNYQNLPQICMENSLPFEKEQLLDLFLNITDMYAQFQSDVMKQWLLFSSNLEHESKNNLNNIHNMFDSFIDHLREAANQNEREMEQERKNFSASMSSDMSQLRSQILETFKDLESNYMEQYQEKTEQSILDLDSVLSNLVRVTKEKHDIVHDELNQAQEESFHLVYQFNRLMHETVIPLLTEDLLPTVNEISSSITNNLEHANEEVSRKLDGWSRTLDDRFAQIDKSAAQSLERAEQMEASMEKLDSLLDKSLRGLRSVFSVMNFVMKRQMLIVCAIQVVFRRYITLKMYLCAISVFATALVGSRAGKMASIIFQSTRPPKWLQQ</sequence>
<evidence type="ECO:0000256" key="14">
    <source>
        <dbReference type="SAM" id="SignalP"/>
    </source>
</evidence>
<evidence type="ECO:0000256" key="4">
    <source>
        <dbReference type="ARBA" id="ARBA00022459"/>
    </source>
</evidence>
<accession>A0ABX6F2M9</accession>
<keyword evidence="9" id="KW-0472">Membrane</keyword>
<dbReference type="EMBL" id="CP015059">
    <property type="protein sequence ID" value="QGN17384.1"/>
    <property type="molecule type" value="Genomic_DNA"/>
</dbReference>
<keyword evidence="5" id="KW-0812">Transmembrane</keyword>
<dbReference type="Proteomes" id="UP000422736">
    <property type="component" value="Chromosome 6"/>
</dbReference>
<evidence type="ECO:0000256" key="10">
    <source>
        <dbReference type="ARBA" id="ARBA00023180"/>
    </source>
</evidence>
<feature type="chain" id="PRO_5046483868" description="Nuclear fusion protein KAR5" evidence="14">
    <location>
        <begin position="19"/>
        <end position="467"/>
    </location>
</feature>
<feature type="signal peptide" evidence="14">
    <location>
        <begin position="1"/>
        <end position="18"/>
    </location>
</feature>
<keyword evidence="4 13" id="KW-0415">Karyogamy</keyword>
<evidence type="ECO:0000313" key="15">
    <source>
        <dbReference type="EMBL" id="QGN17384.1"/>
    </source>
</evidence>
<keyword evidence="11 13" id="KW-0539">Nucleus</keyword>
<evidence type="ECO:0000256" key="12">
    <source>
        <dbReference type="ARBA" id="ARBA00031468"/>
    </source>
</evidence>
<name>A0ABX6F2M9_KLUMA</name>
<evidence type="ECO:0000256" key="2">
    <source>
        <dbReference type="ARBA" id="ARBA00010473"/>
    </source>
</evidence>
<evidence type="ECO:0000256" key="1">
    <source>
        <dbReference type="ARBA" id="ARBA00003389"/>
    </source>
</evidence>
<evidence type="ECO:0000256" key="13">
    <source>
        <dbReference type="RuleBase" id="RU368082"/>
    </source>
</evidence>
<dbReference type="InterPro" id="IPR007292">
    <property type="entry name" value="Nuclear_fusion_Kar5"/>
</dbReference>
<reference evidence="15 16" key="1">
    <citation type="submission" date="2016-03" db="EMBL/GenBank/DDBJ databases">
        <title>How can Kluyveromyces marxianus grow so fast - potential evolutionary course in Saccharomyces Complex revealed by comparative genomics.</title>
        <authorList>
            <person name="Mo W."/>
            <person name="Lu W."/>
            <person name="Yang X."/>
            <person name="Qi J."/>
            <person name="Lv H."/>
        </authorList>
    </citation>
    <scope>NUCLEOTIDE SEQUENCE [LARGE SCALE GENOMIC DNA]</scope>
    <source>
        <strain evidence="15 16">FIM1</strain>
    </source>
</reference>
<evidence type="ECO:0000256" key="3">
    <source>
        <dbReference type="ARBA" id="ARBA00021601"/>
    </source>
</evidence>
<dbReference type="Pfam" id="PF04163">
    <property type="entry name" value="Tht1"/>
    <property type="match status" value="1"/>
</dbReference>
<evidence type="ECO:0000256" key="8">
    <source>
        <dbReference type="ARBA" id="ARBA00022989"/>
    </source>
</evidence>
<gene>
    <name evidence="15" type="primary">KAR5</name>
    <name evidence="15" type="ORF">FIM1_4116</name>
</gene>
<keyword evidence="8" id="KW-1133">Transmembrane helix</keyword>
<evidence type="ECO:0000313" key="16">
    <source>
        <dbReference type="Proteomes" id="UP000422736"/>
    </source>
</evidence>
<keyword evidence="6 13" id="KW-0732">Signal</keyword>
<dbReference type="PANTHER" id="PTHR28012:SF1">
    <property type="entry name" value="NUCLEAR FUSION PROTEIN KAR5"/>
    <property type="match status" value="1"/>
</dbReference>
<keyword evidence="16" id="KW-1185">Reference proteome</keyword>
<dbReference type="PANTHER" id="PTHR28012">
    <property type="entry name" value="NUCLEAR FUSION PROTEIN KAR5"/>
    <property type="match status" value="1"/>
</dbReference>
<proteinExistence type="inferred from homology"/>
<evidence type="ECO:0000256" key="6">
    <source>
        <dbReference type="ARBA" id="ARBA00022729"/>
    </source>
</evidence>
<protein>
    <recommendedName>
        <fullName evidence="3 13">Nuclear fusion protein KAR5</fullName>
    </recommendedName>
    <alternativeName>
        <fullName evidence="12 13">Karyogamy protein 5</fullName>
    </alternativeName>
</protein>
<keyword evidence="10" id="KW-0325">Glycoprotein</keyword>
<comment type="subcellular location">
    <subcellularLocation>
        <location evidence="13">Endoplasmic reticulum membrane</location>
    </subcellularLocation>
    <subcellularLocation>
        <location evidence="13">Nucleus membrane</location>
    </subcellularLocation>
</comment>